<dbReference type="HOGENOM" id="CLU_067200_0_0_1"/>
<protein>
    <recommendedName>
        <fullName evidence="4">Gustatory receptor</fullName>
    </recommendedName>
</protein>
<dbReference type="Proteomes" id="UP000015104">
    <property type="component" value="Unassembled WGS sequence"/>
</dbReference>
<keyword evidence="3" id="KW-1185">Reference proteome</keyword>
<feature type="transmembrane region" description="Helical" evidence="1">
    <location>
        <begin position="59"/>
        <end position="81"/>
    </location>
</feature>
<dbReference type="GeneID" id="112538896"/>
<dbReference type="RefSeq" id="XP_025016722.1">
    <property type="nucleotide sequence ID" value="XM_025160954.1"/>
</dbReference>
<reference evidence="2" key="2">
    <citation type="submission" date="2015-06" db="UniProtKB">
        <authorList>
            <consortium name="EnsemblMetazoa"/>
        </authorList>
    </citation>
    <scope>IDENTIFICATION</scope>
</reference>
<evidence type="ECO:0000313" key="2">
    <source>
        <dbReference type="EnsemblMetazoa" id="tetur08g00770.1"/>
    </source>
</evidence>
<feature type="transmembrane region" description="Helical" evidence="1">
    <location>
        <begin position="154"/>
        <end position="171"/>
    </location>
</feature>
<dbReference type="AlphaFoldDB" id="T1KAK8"/>
<dbReference type="KEGG" id="tut:112538896"/>
<reference evidence="3" key="1">
    <citation type="submission" date="2011-08" db="EMBL/GenBank/DDBJ databases">
        <authorList>
            <person name="Rombauts S."/>
        </authorList>
    </citation>
    <scope>NUCLEOTIDE SEQUENCE</scope>
    <source>
        <strain evidence="3">London</strain>
    </source>
</reference>
<feature type="transmembrane region" description="Helical" evidence="1">
    <location>
        <begin position="33"/>
        <end position="53"/>
    </location>
</feature>
<feature type="transmembrane region" description="Helical" evidence="1">
    <location>
        <begin position="235"/>
        <end position="254"/>
    </location>
</feature>
<sequence>MYRIPINNNESSSCKPKGLYDSMLRFEGKKSNFVHFLLICVIIYNIVALLLPYETSTTFKKYIILINCVTCTSQLIWLILLRSKRCEYIELVNLFERQSGLSLENPLVYRHFAKIRNSFLFYIVTINAIVAFFNFRSCIIIFQQSDDFVQSLKASLFNLMLLLPVLGFQLFNQFLVESSLYIHGCWLIVNEQIVSLRNIDWRMLTSDKVREIRSMYSIASETTERMDSFLRLPILNFYSYAIISGHIYLAEIIYNPSIVSFIILVFRFLIIALIAYNMIYIHYLSNKCFHDIYVLSYEKHPFQVNNEIQMFLDRIGQSNVGFSFLKISLITSTFVTSLASLTLSFALSVPTFFS</sequence>
<dbReference type="EMBL" id="CAEY01001941">
    <property type="status" value="NOT_ANNOTATED_CDS"/>
    <property type="molecule type" value="Genomic_DNA"/>
</dbReference>
<proteinExistence type="predicted"/>
<evidence type="ECO:0008006" key="4">
    <source>
        <dbReference type="Google" id="ProtNLM"/>
    </source>
</evidence>
<dbReference type="OrthoDB" id="10640476at2759"/>
<evidence type="ECO:0000256" key="1">
    <source>
        <dbReference type="SAM" id="Phobius"/>
    </source>
</evidence>
<keyword evidence="1" id="KW-0812">Transmembrane</keyword>
<feature type="transmembrane region" description="Helical" evidence="1">
    <location>
        <begin position="324"/>
        <end position="347"/>
    </location>
</feature>
<accession>T1KAK8</accession>
<evidence type="ECO:0000313" key="3">
    <source>
        <dbReference type="Proteomes" id="UP000015104"/>
    </source>
</evidence>
<organism evidence="2 3">
    <name type="scientific">Tetranychus urticae</name>
    <name type="common">Two-spotted spider mite</name>
    <dbReference type="NCBI Taxonomy" id="32264"/>
    <lineage>
        <taxon>Eukaryota</taxon>
        <taxon>Metazoa</taxon>
        <taxon>Ecdysozoa</taxon>
        <taxon>Arthropoda</taxon>
        <taxon>Chelicerata</taxon>
        <taxon>Arachnida</taxon>
        <taxon>Acari</taxon>
        <taxon>Acariformes</taxon>
        <taxon>Trombidiformes</taxon>
        <taxon>Prostigmata</taxon>
        <taxon>Eleutherengona</taxon>
        <taxon>Raphignathae</taxon>
        <taxon>Tetranychoidea</taxon>
        <taxon>Tetranychidae</taxon>
        <taxon>Tetranychus</taxon>
    </lineage>
</organism>
<feature type="transmembrane region" description="Helical" evidence="1">
    <location>
        <begin position="260"/>
        <end position="279"/>
    </location>
</feature>
<keyword evidence="1" id="KW-0472">Membrane</keyword>
<dbReference type="EnsemblMetazoa" id="tetur08g00770.1">
    <property type="protein sequence ID" value="tetur08g00770.1"/>
    <property type="gene ID" value="tetur08g00770"/>
</dbReference>
<keyword evidence="1" id="KW-1133">Transmembrane helix</keyword>
<name>T1KAK8_TETUR</name>
<feature type="transmembrane region" description="Helical" evidence="1">
    <location>
        <begin position="119"/>
        <end position="142"/>
    </location>
</feature>